<protein>
    <recommendedName>
        <fullName evidence="3">DUF4291 domain-containing protein</fullName>
    </recommendedName>
</protein>
<dbReference type="Proteomes" id="UP000587002">
    <property type="component" value="Unassembled WGS sequence"/>
</dbReference>
<evidence type="ECO:0000313" key="1">
    <source>
        <dbReference type="EMBL" id="NYI83228.1"/>
    </source>
</evidence>
<keyword evidence="2" id="KW-1185">Reference proteome</keyword>
<dbReference type="EMBL" id="JACCFJ010000001">
    <property type="protein sequence ID" value="NYI83228.1"/>
    <property type="molecule type" value="Genomic_DNA"/>
</dbReference>
<reference evidence="1 2" key="1">
    <citation type="submission" date="2020-07" db="EMBL/GenBank/DDBJ databases">
        <title>Sequencing the genomes of 1000 actinobacteria strains.</title>
        <authorList>
            <person name="Klenk H.-P."/>
        </authorList>
    </citation>
    <scope>NUCLEOTIDE SEQUENCE [LARGE SCALE GENOMIC DNA]</scope>
    <source>
        <strain evidence="1 2">DSM 44065</strain>
    </source>
</reference>
<evidence type="ECO:0000313" key="2">
    <source>
        <dbReference type="Proteomes" id="UP000587002"/>
    </source>
</evidence>
<dbReference type="RefSeq" id="WP_343050026.1">
    <property type="nucleotide sequence ID" value="NZ_BAABFH010000001.1"/>
</dbReference>
<evidence type="ECO:0008006" key="3">
    <source>
        <dbReference type="Google" id="ProtNLM"/>
    </source>
</evidence>
<dbReference type="InterPro" id="IPR025633">
    <property type="entry name" value="DUF4291"/>
</dbReference>
<proteinExistence type="predicted"/>
<dbReference type="Pfam" id="PF14124">
    <property type="entry name" value="DUF4291"/>
    <property type="match status" value="1"/>
</dbReference>
<sequence length="154" mass="17086">MTWIKPSSRWMAHRCGWATKPGQERALAVEVTRAGFAWALEHACLSHFEPDVHGTREVWAEQKRTSPVRVQWDPERDLLHRPLDHRSTQAGLGGEAVERYVGEWTTSLTDATGTMREIAALVAAGDLDAAEAALPQETPYPLPDHIARRLGATA</sequence>
<dbReference type="AlphaFoldDB" id="A0A853AGW9"/>
<dbReference type="PANTHER" id="PTHR38567:SF1">
    <property type="entry name" value="DUF4291 DOMAIN-CONTAINING PROTEIN"/>
    <property type="match status" value="1"/>
</dbReference>
<organism evidence="1 2">
    <name type="scientific">Saccharopolyspora hordei</name>
    <dbReference type="NCBI Taxonomy" id="1838"/>
    <lineage>
        <taxon>Bacteria</taxon>
        <taxon>Bacillati</taxon>
        <taxon>Actinomycetota</taxon>
        <taxon>Actinomycetes</taxon>
        <taxon>Pseudonocardiales</taxon>
        <taxon>Pseudonocardiaceae</taxon>
        <taxon>Saccharopolyspora</taxon>
    </lineage>
</organism>
<dbReference type="PANTHER" id="PTHR38567">
    <property type="entry name" value="DUF4291 DOMAIN-CONTAINING PROTEIN"/>
    <property type="match status" value="1"/>
</dbReference>
<name>A0A853AGW9_9PSEU</name>
<gene>
    <name evidence="1" type="ORF">HNR68_001858</name>
</gene>
<accession>A0A853AGW9</accession>
<comment type="caution">
    <text evidence="1">The sequence shown here is derived from an EMBL/GenBank/DDBJ whole genome shotgun (WGS) entry which is preliminary data.</text>
</comment>